<dbReference type="InterPro" id="IPR048318">
    <property type="entry name" value="ATG5_UblB"/>
</dbReference>
<dbReference type="InterPro" id="IPR048939">
    <property type="entry name" value="ATG5_UblA"/>
</dbReference>
<dbReference type="Pfam" id="PF04106">
    <property type="entry name" value="ATG5_UblB"/>
    <property type="match status" value="1"/>
</dbReference>
<name>A0A060TA14_BLAAD</name>
<comment type="function">
    <text evidence="6">Involved in cytoplasm to vacuole transport (Cvt) and autophagic vesicle formation.</text>
</comment>
<dbReference type="GO" id="GO:0000422">
    <property type="term" value="P:autophagy of mitochondrion"/>
    <property type="evidence" value="ECO:0007669"/>
    <property type="project" value="TreeGrafter"/>
</dbReference>
<dbReference type="Pfam" id="PF20637">
    <property type="entry name" value="ATG5_HBR"/>
    <property type="match status" value="1"/>
</dbReference>
<keyword evidence="6" id="KW-0813">Transport</keyword>
<keyword evidence="5 6" id="KW-0072">Autophagy</keyword>
<dbReference type="GO" id="GO:0044233">
    <property type="term" value="C:mitochondria-associated endoplasmic reticulum membrane contact site"/>
    <property type="evidence" value="ECO:0007669"/>
    <property type="project" value="TreeGrafter"/>
</dbReference>
<dbReference type="PhylomeDB" id="A0A060TA14"/>
<dbReference type="EMBL" id="HG937692">
    <property type="protein sequence ID" value="CDP36046.1"/>
    <property type="molecule type" value="Genomic_DNA"/>
</dbReference>
<evidence type="ECO:0000256" key="2">
    <source>
        <dbReference type="ARBA" id="ARBA00006910"/>
    </source>
</evidence>
<dbReference type="GO" id="GO:0061908">
    <property type="term" value="C:phagophore"/>
    <property type="evidence" value="ECO:0007669"/>
    <property type="project" value="TreeGrafter"/>
</dbReference>
<reference evidence="10" key="1">
    <citation type="submission" date="2014-02" db="EMBL/GenBank/DDBJ databases">
        <authorList>
            <person name="Genoscope - CEA"/>
        </authorList>
    </citation>
    <scope>NUCLEOTIDE SEQUENCE</scope>
    <source>
        <strain evidence="10">LS3</strain>
    </source>
</reference>
<comment type="subcellular location">
    <subcellularLocation>
        <location evidence="1 6">Preautophagosomal structure membrane</location>
        <topology evidence="1 6">Peripheral membrane protein</topology>
    </subcellularLocation>
</comment>
<feature type="domain" description="Autophagy protein ATG5 UblA" evidence="9">
    <location>
        <begin position="49"/>
        <end position="154"/>
    </location>
</feature>
<evidence type="ECO:0000256" key="1">
    <source>
        <dbReference type="ARBA" id="ARBA00004623"/>
    </source>
</evidence>
<evidence type="ECO:0000259" key="9">
    <source>
        <dbReference type="Pfam" id="PF20638"/>
    </source>
</evidence>
<evidence type="ECO:0000256" key="3">
    <source>
        <dbReference type="ARBA" id="ARBA00022499"/>
    </source>
</evidence>
<dbReference type="GO" id="GO:0005776">
    <property type="term" value="C:autophagosome"/>
    <property type="evidence" value="ECO:0007669"/>
    <property type="project" value="TreeGrafter"/>
</dbReference>
<dbReference type="InterPro" id="IPR007239">
    <property type="entry name" value="Atg5"/>
</dbReference>
<evidence type="ECO:0000313" key="10">
    <source>
        <dbReference type="EMBL" id="CDP36046.1"/>
    </source>
</evidence>
<evidence type="ECO:0000256" key="5">
    <source>
        <dbReference type="ARBA" id="ARBA00023006"/>
    </source>
</evidence>
<dbReference type="GO" id="GO:0034274">
    <property type="term" value="C:Atg12-Atg5-Atg16 complex"/>
    <property type="evidence" value="ECO:0007669"/>
    <property type="project" value="TreeGrafter"/>
</dbReference>
<evidence type="ECO:0000256" key="6">
    <source>
        <dbReference type="RuleBase" id="RU361202"/>
    </source>
</evidence>
<keyword evidence="3 6" id="KW-1017">Isopeptide bond</keyword>
<dbReference type="PANTHER" id="PTHR13040">
    <property type="entry name" value="AUTOPHAGY PROTEIN 5"/>
    <property type="match status" value="1"/>
</dbReference>
<dbReference type="GO" id="GO:0034045">
    <property type="term" value="C:phagophore assembly site membrane"/>
    <property type="evidence" value="ECO:0007669"/>
    <property type="project" value="UniProtKB-SubCell"/>
</dbReference>
<keyword evidence="4 6" id="KW-0832">Ubl conjugation</keyword>
<evidence type="ECO:0000259" key="8">
    <source>
        <dbReference type="Pfam" id="PF20637"/>
    </source>
</evidence>
<dbReference type="GO" id="GO:0034727">
    <property type="term" value="P:piecemeal microautophagy of the nucleus"/>
    <property type="evidence" value="ECO:0007669"/>
    <property type="project" value="TreeGrafter"/>
</dbReference>
<feature type="domain" description="Autophagy protein ATG5 UblB" evidence="7">
    <location>
        <begin position="236"/>
        <end position="320"/>
    </location>
</feature>
<dbReference type="InterPro" id="IPR048940">
    <property type="entry name" value="ATG5_HBR"/>
</dbReference>
<dbReference type="AlphaFoldDB" id="A0A060TA14"/>
<evidence type="ECO:0000259" key="7">
    <source>
        <dbReference type="Pfam" id="PF04106"/>
    </source>
</evidence>
<dbReference type="Pfam" id="PF20638">
    <property type="entry name" value="ATG5_UblA"/>
    <property type="match status" value="1"/>
</dbReference>
<comment type="subunit">
    <text evidence="6">Conjugated with ATG12.</text>
</comment>
<dbReference type="InterPro" id="IPR042527">
    <property type="entry name" value="Atg5_UblA_dom_sf"/>
</dbReference>
<feature type="domain" description="Autophagy protein ATG5 alpha-helical bundle region" evidence="8">
    <location>
        <begin position="170"/>
        <end position="221"/>
    </location>
</feature>
<reference evidence="10" key="2">
    <citation type="submission" date="2014-06" db="EMBL/GenBank/DDBJ databases">
        <title>The complete genome of Blastobotrys (Arxula) adeninivorans LS3 - a yeast of biotechnological interest.</title>
        <authorList>
            <person name="Kunze G."/>
            <person name="Gaillardin C."/>
            <person name="Czernicka M."/>
            <person name="Durrens P."/>
            <person name="Martin T."/>
            <person name="Boer E."/>
            <person name="Gabaldon T."/>
            <person name="Cruz J."/>
            <person name="Talla E."/>
            <person name="Marck C."/>
            <person name="Goffeau A."/>
            <person name="Barbe V."/>
            <person name="Baret P."/>
            <person name="Baronian K."/>
            <person name="Beier S."/>
            <person name="Bleykasten C."/>
            <person name="Bode R."/>
            <person name="Casaregola S."/>
            <person name="Despons L."/>
            <person name="Fairhead C."/>
            <person name="Giersberg M."/>
            <person name="Gierski P."/>
            <person name="Hahnel U."/>
            <person name="Hartmann A."/>
            <person name="Jankowska D."/>
            <person name="Jubin C."/>
            <person name="Jung P."/>
            <person name="Lafontaine I."/>
            <person name="Leh-Louis V."/>
            <person name="Lemaire M."/>
            <person name="Marcet-Houben M."/>
            <person name="Mascher M."/>
            <person name="Morel G."/>
            <person name="Richard G.-F."/>
            <person name="Riechen J."/>
            <person name="Sacerdot C."/>
            <person name="Sarkar A."/>
            <person name="Savel G."/>
            <person name="Schacherer J."/>
            <person name="Sherman D."/>
            <person name="Straub M.-L."/>
            <person name="Stein N."/>
            <person name="Thierry A."/>
            <person name="Trautwein-Schult A."/>
            <person name="Westhof E."/>
            <person name="Worch S."/>
            <person name="Dujon B."/>
            <person name="Souciet J.-L."/>
            <person name="Wincker P."/>
            <person name="Scholz U."/>
            <person name="Neuveglise N."/>
        </authorList>
    </citation>
    <scope>NUCLEOTIDE SEQUENCE</scope>
    <source>
        <strain evidence="10">LS3</strain>
    </source>
</reference>
<evidence type="ECO:0000256" key="4">
    <source>
        <dbReference type="ARBA" id="ARBA00022843"/>
    </source>
</evidence>
<organism evidence="10">
    <name type="scientific">Blastobotrys adeninivorans</name>
    <name type="common">Yeast</name>
    <name type="synonym">Arxula adeninivorans</name>
    <dbReference type="NCBI Taxonomy" id="409370"/>
    <lineage>
        <taxon>Eukaryota</taxon>
        <taxon>Fungi</taxon>
        <taxon>Dikarya</taxon>
        <taxon>Ascomycota</taxon>
        <taxon>Saccharomycotina</taxon>
        <taxon>Dipodascomycetes</taxon>
        <taxon>Dipodascales</taxon>
        <taxon>Trichomonascaceae</taxon>
        <taxon>Blastobotrys</taxon>
    </lineage>
</organism>
<gene>
    <name evidence="10" type="ORF">GNLVRS02_ARAD1B04070g</name>
</gene>
<sequence>MHQPLTYIIYNSSVSSIIGYRPSSSVISYITFYLIATVHRTDMSLRQKIWNGTIPVRLVLAPNEARGFASPEYLFIACRVLYLPLYLEKALRYFRPYLNDPSKADSLNSWWFEFEGVPVRWNWPIGVNYDLLTGNDPVKTGEAEENIPWTLILHNKDYPKEYVLNLESIDSLWDNWLHQMKESCFVRDGNAKAVMNLSMDDTKQLLNGVKNHEFDTFWSIVTTRHLLPTSVTALKNIPVKLYLPVENRVVQGFVPPLSGEEEPNTVGSALHHHLPDLFPSRRTCILARPVLHGVMVPLTAPLGDLYLQGAYPDGYLHVTVVMI</sequence>
<dbReference type="GO" id="GO:0006995">
    <property type="term" value="P:cellular response to nitrogen starvation"/>
    <property type="evidence" value="ECO:0007669"/>
    <property type="project" value="TreeGrafter"/>
</dbReference>
<proteinExistence type="inferred from homology"/>
<comment type="similarity">
    <text evidence="2 6">Belongs to the ATG5 family.</text>
</comment>
<dbReference type="Gene3D" id="1.10.246.190">
    <property type="entry name" value="Autophagy protein Apg5, helix rich domain"/>
    <property type="match status" value="1"/>
</dbReference>
<dbReference type="InterPro" id="IPR042526">
    <property type="entry name" value="Atg5_HR"/>
</dbReference>
<keyword evidence="6" id="KW-0472">Membrane</keyword>
<dbReference type="PANTHER" id="PTHR13040:SF2">
    <property type="entry name" value="AUTOPHAGY PROTEIN 5"/>
    <property type="match status" value="1"/>
</dbReference>
<dbReference type="GO" id="GO:0019776">
    <property type="term" value="F:Atg8-family ligase activity"/>
    <property type="evidence" value="ECO:0007669"/>
    <property type="project" value="TreeGrafter"/>
</dbReference>
<dbReference type="Gene3D" id="3.10.20.90">
    <property type="entry name" value="Phosphatidylinositol 3-kinase Catalytic Subunit, Chain A, domain 1"/>
    <property type="match status" value="1"/>
</dbReference>
<accession>A0A060TA14</accession>
<dbReference type="Gene3D" id="3.10.20.620">
    <property type="match status" value="1"/>
</dbReference>
<protein>
    <recommendedName>
        <fullName evidence="6">Autophagy protein 5</fullName>
    </recommendedName>
</protein>